<protein>
    <submittedName>
        <fullName evidence="1">Uncharacterized protein</fullName>
    </submittedName>
</protein>
<gene>
    <name evidence="1" type="ORF">DPMN_167546</name>
</gene>
<dbReference type="EMBL" id="JAIWYP010000008">
    <property type="protein sequence ID" value="KAH3789368.1"/>
    <property type="molecule type" value="Genomic_DNA"/>
</dbReference>
<evidence type="ECO:0000313" key="2">
    <source>
        <dbReference type="Proteomes" id="UP000828390"/>
    </source>
</evidence>
<sequence length="112" mass="12708">MNTCVSEDCHASPTLSPRCPALDCNTCFPTRAPPCVRHTTKAGLVWTRHQARIYEQVCAPRHSRGRSPSDDKLDDKLKARLSLRWDEQPTTDMTGEGYLCRRPSFTQKCQTD</sequence>
<accession>A0A9D4F0I3</accession>
<reference evidence="1" key="2">
    <citation type="submission" date="2020-11" db="EMBL/GenBank/DDBJ databases">
        <authorList>
            <person name="McCartney M.A."/>
            <person name="Auch B."/>
            <person name="Kono T."/>
            <person name="Mallez S."/>
            <person name="Becker A."/>
            <person name="Gohl D.M."/>
            <person name="Silverstein K.A.T."/>
            <person name="Koren S."/>
            <person name="Bechman K.B."/>
            <person name="Herman A."/>
            <person name="Abrahante J.E."/>
            <person name="Garbe J."/>
        </authorList>
    </citation>
    <scope>NUCLEOTIDE SEQUENCE</scope>
    <source>
        <strain evidence="1">Duluth1</strain>
        <tissue evidence="1">Whole animal</tissue>
    </source>
</reference>
<evidence type="ECO:0000313" key="1">
    <source>
        <dbReference type="EMBL" id="KAH3789368.1"/>
    </source>
</evidence>
<comment type="caution">
    <text evidence="1">The sequence shown here is derived from an EMBL/GenBank/DDBJ whole genome shotgun (WGS) entry which is preliminary data.</text>
</comment>
<reference evidence="1" key="1">
    <citation type="journal article" date="2019" name="bioRxiv">
        <title>The Genome of the Zebra Mussel, Dreissena polymorpha: A Resource for Invasive Species Research.</title>
        <authorList>
            <person name="McCartney M.A."/>
            <person name="Auch B."/>
            <person name="Kono T."/>
            <person name="Mallez S."/>
            <person name="Zhang Y."/>
            <person name="Obille A."/>
            <person name="Becker A."/>
            <person name="Abrahante J.E."/>
            <person name="Garbe J."/>
            <person name="Badalamenti J.P."/>
            <person name="Herman A."/>
            <person name="Mangelson H."/>
            <person name="Liachko I."/>
            <person name="Sullivan S."/>
            <person name="Sone E.D."/>
            <person name="Koren S."/>
            <person name="Silverstein K.A.T."/>
            <person name="Beckman K.B."/>
            <person name="Gohl D.M."/>
        </authorList>
    </citation>
    <scope>NUCLEOTIDE SEQUENCE</scope>
    <source>
        <strain evidence="1">Duluth1</strain>
        <tissue evidence="1">Whole animal</tissue>
    </source>
</reference>
<dbReference type="Proteomes" id="UP000828390">
    <property type="component" value="Unassembled WGS sequence"/>
</dbReference>
<proteinExistence type="predicted"/>
<name>A0A9D4F0I3_DREPO</name>
<dbReference type="AlphaFoldDB" id="A0A9D4F0I3"/>
<organism evidence="1 2">
    <name type="scientific">Dreissena polymorpha</name>
    <name type="common">Zebra mussel</name>
    <name type="synonym">Mytilus polymorpha</name>
    <dbReference type="NCBI Taxonomy" id="45954"/>
    <lineage>
        <taxon>Eukaryota</taxon>
        <taxon>Metazoa</taxon>
        <taxon>Spiralia</taxon>
        <taxon>Lophotrochozoa</taxon>
        <taxon>Mollusca</taxon>
        <taxon>Bivalvia</taxon>
        <taxon>Autobranchia</taxon>
        <taxon>Heteroconchia</taxon>
        <taxon>Euheterodonta</taxon>
        <taxon>Imparidentia</taxon>
        <taxon>Neoheterodontei</taxon>
        <taxon>Myida</taxon>
        <taxon>Dreissenoidea</taxon>
        <taxon>Dreissenidae</taxon>
        <taxon>Dreissena</taxon>
    </lineage>
</organism>
<keyword evidence="2" id="KW-1185">Reference proteome</keyword>